<comment type="caution">
    <text evidence="2">The sequence shown here is derived from an EMBL/GenBank/DDBJ whole genome shotgun (WGS) entry which is preliminary data.</text>
</comment>
<dbReference type="RefSeq" id="WP_256540084.1">
    <property type="nucleotide sequence ID" value="NZ_JANHOH010000005.1"/>
</dbReference>
<name>A0ABT1T5I6_9SPHI</name>
<keyword evidence="1" id="KW-0732">Signal</keyword>
<dbReference type="Proteomes" id="UP001204376">
    <property type="component" value="Unassembled WGS sequence"/>
</dbReference>
<feature type="signal peptide" evidence="1">
    <location>
        <begin position="1"/>
        <end position="19"/>
    </location>
</feature>
<dbReference type="Gene3D" id="3.40.30.10">
    <property type="entry name" value="Glutaredoxin"/>
    <property type="match status" value="1"/>
</dbReference>
<gene>
    <name evidence="2" type="ORF">NPE20_18090</name>
</gene>
<proteinExistence type="predicted"/>
<dbReference type="SUPFAM" id="SSF52833">
    <property type="entry name" value="Thioredoxin-like"/>
    <property type="match status" value="1"/>
</dbReference>
<feature type="chain" id="PRO_5047450695" evidence="1">
    <location>
        <begin position="20"/>
        <end position="188"/>
    </location>
</feature>
<evidence type="ECO:0000313" key="3">
    <source>
        <dbReference type="Proteomes" id="UP001204376"/>
    </source>
</evidence>
<sequence>MKKLLFTVAIIALSGAAIAQQTAKPPASPSIAVKPQDTSKQQTPKLYNPAADAKADIAAAVKTAQAQHKNVLLQIGGNWCVWCLRFNDLVTKDADLTKYLTDNYVVLHVNWSPENKNEKVLADLGYPQRFGFPVFVVLDGKGNRLHTQNSGYLEEGKGHSKAKVMEFFEGWSPKALDPKTYVEKEKTK</sequence>
<dbReference type="Pfam" id="PF13899">
    <property type="entry name" value="Thioredoxin_7"/>
    <property type="match status" value="1"/>
</dbReference>
<protein>
    <submittedName>
        <fullName evidence="2">Thioredoxin family protein</fullName>
    </submittedName>
</protein>
<dbReference type="InterPro" id="IPR036249">
    <property type="entry name" value="Thioredoxin-like_sf"/>
</dbReference>
<keyword evidence="3" id="KW-1185">Reference proteome</keyword>
<reference evidence="2 3" key="1">
    <citation type="submission" date="2022-07" db="EMBL/GenBank/DDBJ databases">
        <title>Mucilaginibacter sp. JC4.</title>
        <authorList>
            <person name="Le V."/>
            <person name="Ko S.-R."/>
            <person name="Ahn C.-Y."/>
            <person name="Oh H.-M."/>
        </authorList>
    </citation>
    <scope>NUCLEOTIDE SEQUENCE [LARGE SCALE GENOMIC DNA]</scope>
    <source>
        <strain evidence="2 3">JC4</strain>
    </source>
</reference>
<dbReference type="PANTHER" id="PTHR32234:SF0">
    <property type="entry name" value="THIOL:DISULFIDE INTERCHANGE PROTEIN DSBD"/>
    <property type="match status" value="1"/>
</dbReference>
<organism evidence="2 3">
    <name type="scientific">Mucilaginibacter aquariorum</name>
    <dbReference type="NCBI Taxonomy" id="2967225"/>
    <lineage>
        <taxon>Bacteria</taxon>
        <taxon>Pseudomonadati</taxon>
        <taxon>Bacteroidota</taxon>
        <taxon>Sphingobacteriia</taxon>
        <taxon>Sphingobacteriales</taxon>
        <taxon>Sphingobacteriaceae</taxon>
        <taxon>Mucilaginibacter</taxon>
    </lineage>
</organism>
<dbReference type="PANTHER" id="PTHR32234">
    <property type="entry name" value="THIOL:DISULFIDE INTERCHANGE PROTEIN DSBD"/>
    <property type="match status" value="1"/>
</dbReference>
<accession>A0ABT1T5I6</accession>
<evidence type="ECO:0000256" key="1">
    <source>
        <dbReference type="SAM" id="SignalP"/>
    </source>
</evidence>
<dbReference type="EMBL" id="JANHOH010000005">
    <property type="protein sequence ID" value="MCQ6959894.1"/>
    <property type="molecule type" value="Genomic_DNA"/>
</dbReference>
<evidence type="ECO:0000313" key="2">
    <source>
        <dbReference type="EMBL" id="MCQ6959894.1"/>
    </source>
</evidence>